<keyword evidence="2" id="KW-0472">Membrane</keyword>
<dbReference type="ExpressionAtlas" id="A0A2K3CZ90">
    <property type="expression patterns" value="baseline"/>
</dbReference>
<dbReference type="RefSeq" id="XP_042917217.1">
    <property type="nucleotide sequence ID" value="XM_043069241.1"/>
</dbReference>
<evidence type="ECO:0000256" key="2">
    <source>
        <dbReference type="SAM" id="Phobius"/>
    </source>
</evidence>
<dbReference type="GeneID" id="66055892"/>
<feature type="region of interest" description="Disordered" evidence="1">
    <location>
        <begin position="93"/>
        <end position="131"/>
    </location>
</feature>
<dbReference type="Proteomes" id="UP000006906">
    <property type="component" value="Chromosome 13"/>
</dbReference>
<evidence type="ECO:0000313" key="3">
    <source>
        <dbReference type="EMBL" id="PNW73581.1"/>
    </source>
</evidence>
<feature type="compositionally biased region" description="Gly residues" evidence="1">
    <location>
        <begin position="306"/>
        <end position="319"/>
    </location>
</feature>
<keyword evidence="2" id="KW-0812">Transmembrane</keyword>
<evidence type="ECO:0000256" key="1">
    <source>
        <dbReference type="SAM" id="MobiDB-lite"/>
    </source>
</evidence>
<protein>
    <submittedName>
        <fullName evidence="3">Uncharacterized protein</fullName>
    </submittedName>
</protein>
<dbReference type="Gramene" id="PNW73581">
    <property type="protein sequence ID" value="PNW73581"/>
    <property type="gene ID" value="CHLRE_13g564812v5"/>
</dbReference>
<sequence>MAALMQPSPPAAAGTTAAPVAAAQQDTAAAAQQDTVAACTATSVGLITTFPWAPALPPPSPYASSASGTGTPAARTGAASLAAAAAAAAALRGNSGGSNTAAGEGSTPLTFPEEQQHSGAGPDPEAVGDTRTGAGVEGALAILNNTSSRRGGVQSLDGFVSANRTATAAAAEAAAAWRDEVAARKYWVVLSVLASIAAVGMAVVAIALGSRLWRRWPKARVAVDQPPPGPAAVLTNQTATAGHAPATAAPVSTADVAARVGIAPVHAGGGAAVEGDAPATATVRSSTSSGEGVLVSTHAAAPASGARGGCGPPSTGGGYPKRLHASMPLF</sequence>
<keyword evidence="2" id="KW-1133">Transmembrane helix</keyword>
<feature type="region of interest" description="Disordered" evidence="1">
    <location>
        <begin position="270"/>
        <end position="330"/>
    </location>
</feature>
<dbReference type="AlphaFoldDB" id="A0A2K3CZ90"/>
<gene>
    <name evidence="3" type="ORF">CHLRE_13g564812v5</name>
</gene>
<name>A0A2K3CZ90_CHLRE</name>
<keyword evidence="4" id="KW-1185">Reference proteome</keyword>
<evidence type="ECO:0000313" key="4">
    <source>
        <dbReference type="Proteomes" id="UP000006906"/>
    </source>
</evidence>
<accession>A0A2K3CZ90</accession>
<feature type="transmembrane region" description="Helical" evidence="2">
    <location>
        <begin position="186"/>
        <end position="208"/>
    </location>
</feature>
<reference evidence="3 4" key="1">
    <citation type="journal article" date="2007" name="Science">
        <title>The Chlamydomonas genome reveals the evolution of key animal and plant functions.</title>
        <authorList>
            <person name="Merchant S.S."/>
            <person name="Prochnik S.E."/>
            <person name="Vallon O."/>
            <person name="Harris E.H."/>
            <person name="Karpowicz S.J."/>
            <person name="Witman G.B."/>
            <person name="Terry A."/>
            <person name="Salamov A."/>
            <person name="Fritz-Laylin L.K."/>
            <person name="Marechal-Drouard L."/>
            <person name="Marshall W.F."/>
            <person name="Qu L.H."/>
            <person name="Nelson D.R."/>
            <person name="Sanderfoot A.A."/>
            <person name="Spalding M.H."/>
            <person name="Kapitonov V.V."/>
            <person name="Ren Q."/>
            <person name="Ferris P."/>
            <person name="Lindquist E."/>
            <person name="Shapiro H."/>
            <person name="Lucas S.M."/>
            <person name="Grimwood J."/>
            <person name="Schmutz J."/>
            <person name="Cardol P."/>
            <person name="Cerutti H."/>
            <person name="Chanfreau G."/>
            <person name="Chen C.L."/>
            <person name="Cognat V."/>
            <person name="Croft M.T."/>
            <person name="Dent R."/>
            <person name="Dutcher S."/>
            <person name="Fernandez E."/>
            <person name="Fukuzawa H."/>
            <person name="Gonzalez-Ballester D."/>
            <person name="Gonzalez-Halphen D."/>
            <person name="Hallmann A."/>
            <person name="Hanikenne M."/>
            <person name="Hippler M."/>
            <person name="Inwood W."/>
            <person name="Jabbari K."/>
            <person name="Kalanon M."/>
            <person name="Kuras R."/>
            <person name="Lefebvre P.A."/>
            <person name="Lemaire S.D."/>
            <person name="Lobanov A.V."/>
            <person name="Lohr M."/>
            <person name="Manuell A."/>
            <person name="Meier I."/>
            <person name="Mets L."/>
            <person name="Mittag M."/>
            <person name="Mittelmeier T."/>
            <person name="Moroney J.V."/>
            <person name="Moseley J."/>
            <person name="Napoli C."/>
            <person name="Nedelcu A.M."/>
            <person name="Niyogi K."/>
            <person name="Novoselov S.V."/>
            <person name="Paulsen I.T."/>
            <person name="Pazour G."/>
            <person name="Purton S."/>
            <person name="Ral J.P."/>
            <person name="Riano-Pachon D.M."/>
            <person name="Riekhof W."/>
            <person name="Rymarquis L."/>
            <person name="Schroda M."/>
            <person name="Stern D."/>
            <person name="Umen J."/>
            <person name="Willows R."/>
            <person name="Wilson N."/>
            <person name="Zimmer S.L."/>
            <person name="Allmer J."/>
            <person name="Balk J."/>
            <person name="Bisova K."/>
            <person name="Chen C.J."/>
            <person name="Elias M."/>
            <person name="Gendler K."/>
            <person name="Hauser C."/>
            <person name="Lamb M.R."/>
            <person name="Ledford H."/>
            <person name="Long J.C."/>
            <person name="Minagawa J."/>
            <person name="Page M.D."/>
            <person name="Pan J."/>
            <person name="Pootakham W."/>
            <person name="Roje S."/>
            <person name="Rose A."/>
            <person name="Stahlberg E."/>
            <person name="Terauchi A.M."/>
            <person name="Yang P."/>
            <person name="Ball S."/>
            <person name="Bowler C."/>
            <person name="Dieckmann C.L."/>
            <person name="Gladyshev V.N."/>
            <person name="Green P."/>
            <person name="Jorgensen R."/>
            <person name="Mayfield S."/>
            <person name="Mueller-Roeber B."/>
            <person name="Rajamani S."/>
            <person name="Sayre R.T."/>
            <person name="Brokstein P."/>
            <person name="Dubchak I."/>
            <person name="Goodstein D."/>
            <person name="Hornick L."/>
            <person name="Huang Y.W."/>
            <person name="Jhaveri J."/>
            <person name="Luo Y."/>
            <person name="Martinez D."/>
            <person name="Ngau W.C."/>
            <person name="Otillar B."/>
            <person name="Poliakov A."/>
            <person name="Porter A."/>
            <person name="Szajkowski L."/>
            <person name="Werner G."/>
            <person name="Zhou K."/>
            <person name="Grigoriev I.V."/>
            <person name="Rokhsar D.S."/>
            <person name="Grossman A.R."/>
        </authorList>
    </citation>
    <scope>NUCLEOTIDE SEQUENCE [LARGE SCALE GENOMIC DNA]</scope>
    <source>
        <strain evidence="4">CC-503</strain>
    </source>
</reference>
<dbReference type="KEGG" id="cre:CHLRE_13g564812v5"/>
<dbReference type="InParanoid" id="A0A2K3CZ90"/>
<organism evidence="3 4">
    <name type="scientific">Chlamydomonas reinhardtii</name>
    <name type="common">Chlamydomonas smithii</name>
    <dbReference type="NCBI Taxonomy" id="3055"/>
    <lineage>
        <taxon>Eukaryota</taxon>
        <taxon>Viridiplantae</taxon>
        <taxon>Chlorophyta</taxon>
        <taxon>core chlorophytes</taxon>
        <taxon>Chlorophyceae</taxon>
        <taxon>CS clade</taxon>
        <taxon>Chlamydomonadales</taxon>
        <taxon>Chlamydomonadaceae</taxon>
        <taxon>Chlamydomonas</taxon>
    </lineage>
</organism>
<dbReference type="EMBL" id="CM008974">
    <property type="protein sequence ID" value="PNW73581.1"/>
    <property type="molecule type" value="Genomic_DNA"/>
</dbReference>
<proteinExistence type="predicted"/>